<evidence type="ECO:0000256" key="7">
    <source>
        <dbReference type="HAMAP-Rule" id="MF_00607"/>
    </source>
</evidence>
<feature type="binding site" evidence="7 8">
    <location>
        <position position="76"/>
    </location>
    <ligand>
        <name>S-adenosyl-L-methionine</name>
        <dbReference type="ChEBI" id="CHEBI:59789"/>
    </ligand>
</feature>
<feature type="binding site" evidence="7 8">
    <location>
        <position position="28"/>
    </location>
    <ligand>
        <name>S-adenosyl-L-methionine</name>
        <dbReference type="ChEBI" id="CHEBI:59789"/>
    </ligand>
</feature>
<organism evidence="10 11">
    <name type="scientific">Methanobacterium alkalithermotolerans</name>
    <dbReference type="NCBI Taxonomy" id="2731220"/>
    <lineage>
        <taxon>Archaea</taxon>
        <taxon>Methanobacteriati</taxon>
        <taxon>Methanobacteriota</taxon>
        <taxon>Methanomada group</taxon>
        <taxon>Methanobacteria</taxon>
        <taxon>Methanobacteriales</taxon>
        <taxon>Methanobacteriaceae</taxon>
        <taxon>Methanobacterium</taxon>
    </lineage>
</organism>
<evidence type="ECO:0000256" key="3">
    <source>
        <dbReference type="ARBA" id="ARBA00022603"/>
    </source>
</evidence>
<evidence type="ECO:0000256" key="2">
    <source>
        <dbReference type="ARBA" id="ARBA00022552"/>
    </source>
</evidence>
<dbReference type="Gene3D" id="3.40.50.150">
    <property type="entry name" value="Vaccinia Virus protein VP39"/>
    <property type="match status" value="1"/>
</dbReference>
<keyword evidence="1 7" id="KW-0963">Cytoplasm</keyword>
<keyword evidence="4 7" id="KW-0808">Transferase</keyword>
<sequence>MDKISLARETKEILKSQGITLNRRLGQNYLIDDFKRKKILGFADLSPEDTVLEIGPGIGTLTIPLSFKTHKVVAIEQDPVIARVLEKRLEELGRYNVEIITGDALKIDFPPFNKVVSNLPYQISSPITFKLLEHDFNQGILMYQKEFAERMNAPVGTKHYSRLSVMLHFKARVELLDNVSPQSFIPPPRVDSAVVRLVPKKDKEIDNFFTQVCRALFQHRRKKAAKSLLESFHEIGDLDKKEARLIIQKLDPDLKEERVFKLTPQQILDISNNLKNLLNH</sequence>
<dbReference type="HAMAP" id="MF_00607">
    <property type="entry name" value="16SrRNA_methyltr_A"/>
    <property type="match status" value="1"/>
</dbReference>
<protein>
    <recommendedName>
        <fullName evidence="7">Probable ribosomal RNA small subunit methyltransferase A</fullName>
        <ecNumber evidence="7">2.1.1.-</ecNumber>
    </recommendedName>
    <alternativeName>
        <fullName evidence="7">16S rRNA dimethyladenosine transferase</fullName>
    </alternativeName>
    <alternativeName>
        <fullName evidence="7">16S rRNA dimethylase</fullName>
    </alternativeName>
    <alternativeName>
        <fullName evidence="7">S-adenosylmethionine-6-N',N'-adenosyl(rRNA) dimethyltransferase</fullName>
    </alternativeName>
</protein>
<evidence type="ECO:0000256" key="8">
    <source>
        <dbReference type="PROSITE-ProRule" id="PRU01026"/>
    </source>
</evidence>
<dbReference type="GO" id="GO:0005737">
    <property type="term" value="C:cytoplasm"/>
    <property type="evidence" value="ECO:0007669"/>
    <property type="project" value="UniProtKB-SubCell"/>
</dbReference>
<gene>
    <name evidence="7" type="primary">rsmA</name>
    <name evidence="7" type="synonym">ksgA</name>
    <name evidence="10" type="ORF">HYG87_05845</name>
</gene>
<evidence type="ECO:0000259" key="9">
    <source>
        <dbReference type="SMART" id="SM00650"/>
    </source>
</evidence>
<feature type="domain" description="Ribosomal RNA adenine methylase transferase N-terminal" evidence="9">
    <location>
        <begin position="35"/>
        <end position="201"/>
    </location>
</feature>
<keyword evidence="3 7" id="KW-0489">Methyltransferase</keyword>
<keyword evidence="11" id="KW-1185">Reference proteome</keyword>
<evidence type="ECO:0000256" key="4">
    <source>
        <dbReference type="ARBA" id="ARBA00022679"/>
    </source>
</evidence>
<keyword evidence="2 7" id="KW-0698">rRNA processing</keyword>
<keyword evidence="5 7" id="KW-0949">S-adenosyl-L-methionine</keyword>
<dbReference type="GO" id="GO:0000179">
    <property type="term" value="F:rRNA (adenine-N6,N6-)-dimethyltransferase activity"/>
    <property type="evidence" value="ECO:0007669"/>
    <property type="project" value="UniProtKB-UniRule"/>
</dbReference>
<dbReference type="RefSeq" id="WP_211532270.1">
    <property type="nucleotide sequence ID" value="NZ_CP058560.1"/>
</dbReference>
<reference evidence="10" key="1">
    <citation type="submission" date="2020-07" db="EMBL/GenBank/DDBJ databases">
        <title>Methanobacterium. sp. MethCan genome.</title>
        <authorList>
            <person name="Postec A."/>
            <person name="Quemeneur M."/>
        </authorList>
    </citation>
    <scope>NUCLEOTIDE SEQUENCE</scope>
    <source>
        <strain evidence="10">MethCAN</strain>
    </source>
</reference>
<evidence type="ECO:0000256" key="1">
    <source>
        <dbReference type="ARBA" id="ARBA00022490"/>
    </source>
</evidence>
<comment type="function">
    <text evidence="7">Specifically dimethylates two adjacent adenosines in the loop of a conserved hairpin near the 3'-end of 16S rRNA in the 30S particle. May play a critical role in biogenesis of 30S subunits.</text>
</comment>
<dbReference type="Proteomes" id="UP000681041">
    <property type="component" value="Chromosome"/>
</dbReference>
<accession>A0A8T8K867</accession>
<comment type="similarity">
    <text evidence="7">Belongs to the class I-like SAM-binding methyltransferase superfamily. rRNA adenine N(6)-methyltransferase family. RsmA subfamily.</text>
</comment>
<dbReference type="InterPro" id="IPR001737">
    <property type="entry name" value="KsgA/Erm"/>
</dbReference>
<evidence type="ECO:0000256" key="5">
    <source>
        <dbReference type="ARBA" id="ARBA00022691"/>
    </source>
</evidence>
<dbReference type="InterPro" id="IPR020596">
    <property type="entry name" value="rRNA_Ade_Mease_Trfase_CS"/>
</dbReference>
<dbReference type="InterPro" id="IPR020598">
    <property type="entry name" value="rRNA_Ade_methylase_Trfase_N"/>
</dbReference>
<feature type="binding site" evidence="7 8">
    <location>
        <position position="103"/>
    </location>
    <ligand>
        <name>S-adenosyl-L-methionine</name>
        <dbReference type="ChEBI" id="CHEBI:59789"/>
    </ligand>
</feature>
<dbReference type="GO" id="GO:0003723">
    <property type="term" value="F:RNA binding"/>
    <property type="evidence" value="ECO:0007669"/>
    <property type="project" value="UniProtKB-UniRule"/>
</dbReference>
<dbReference type="Pfam" id="PF00398">
    <property type="entry name" value="RrnaAD"/>
    <property type="match status" value="1"/>
</dbReference>
<dbReference type="GeneID" id="64820268"/>
<feature type="binding site" evidence="7 8">
    <location>
        <position position="30"/>
    </location>
    <ligand>
        <name>S-adenosyl-L-methionine</name>
        <dbReference type="ChEBI" id="CHEBI:59789"/>
    </ligand>
</feature>
<dbReference type="EC" id="2.1.1.-" evidence="7"/>
<feature type="binding site" evidence="7 8">
    <location>
        <position position="118"/>
    </location>
    <ligand>
        <name>S-adenosyl-L-methionine</name>
        <dbReference type="ChEBI" id="CHEBI:59789"/>
    </ligand>
</feature>
<dbReference type="KEGG" id="meme:HYG87_05845"/>
<proteinExistence type="inferred from homology"/>
<name>A0A8T8K867_9EURY</name>
<dbReference type="AlphaFoldDB" id="A0A8T8K867"/>
<evidence type="ECO:0000313" key="10">
    <source>
        <dbReference type="EMBL" id="QUH23313.1"/>
    </source>
</evidence>
<dbReference type="InterPro" id="IPR023165">
    <property type="entry name" value="rRNA_Ade_diMease-like_C"/>
</dbReference>
<feature type="binding site" evidence="7 8">
    <location>
        <position position="55"/>
    </location>
    <ligand>
        <name>S-adenosyl-L-methionine</name>
        <dbReference type="ChEBI" id="CHEBI:59789"/>
    </ligand>
</feature>
<dbReference type="CDD" id="cd02440">
    <property type="entry name" value="AdoMet_MTases"/>
    <property type="match status" value="1"/>
</dbReference>
<dbReference type="NCBIfam" id="TIGR00755">
    <property type="entry name" value="ksgA"/>
    <property type="match status" value="1"/>
</dbReference>
<dbReference type="EMBL" id="CP058560">
    <property type="protein sequence ID" value="QUH23313.1"/>
    <property type="molecule type" value="Genomic_DNA"/>
</dbReference>
<dbReference type="SMART" id="SM00650">
    <property type="entry name" value="rADc"/>
    <property type="match status" value="1"/>
</dbReference>
<dbReference type="OrthoDB" id="9883at2157"/>
<dbReference type="InterPro" id="IPR029063">
    <property type="entry name" value="SAM-dependent_MTases_sf"/>
</dbReference>
<evidence type="ECO:0000256" key="6">
    <source>
        <dbReference type="ARBA" id="ARBA00022884"/>
    </source>
</evidence>
<dbReference type="Gene3D" id="1.10.8.100">
    <property type="entry name" value="Ribosomal RNA adenine dimethylase-like, domain 2"/>
    <property type="match status" value="1"/>
</dbReference>
<comment type="subcellular location">
    <subcellularLocation>
        <location evidence="7">Cytoplasm</location>
    </subcellularLocation>
</comment>
<dbReference type="PANTHER" id="PTHR11727">
    <property type="entry name" value="DIMETHYLADENOSINE TRANSFERASE"/>
    <property type="match status" value="1"/>
</dbReference>
<dbReference type="SUPFAM" id="SSF53335">
    <property type="entry name" value="S-adenosyl-L-methionine-dependent methyltransferases"/>
    <property type="match status" value="1"/>
</dbReference>
<dbReference type="PROSITE" id="PS51689">
    <property type="entry name" value="SAM_RNA_A_N6_MT"/>
    <property type="match status" value="1"/>
</dbReference>
<dbReference type="PANTHER" id="PTHR11727:SF7">
    <property type="entry name" value="DIMETHYLADENOSINE TRANSFERASE-RELATED"/>
    <property type="match status" value="1"/>
</dbReference>
<keyword evidence="6 7" id="KW-0694">RNA-binding</keyword>
<dbReference type="InterPro" id="IPR011530">
    <property type="entry name" value="rRNA_adenine_dimethylase"/>
</dbReference>
<dbReference type="PROSITE" id="PS01131">
    <property type="entry name" value="RRNA_A_DIMETH"/>
    <property type="match status" value="1"/>
</dbReference>
<evidence type="ECO:0000313" key="11">
    <source>
        <dbReference type="Proteomes" id="UP000681041"/>
    </source>
</evidence>